<dbReference type="EMBL" id="JALNTZ010000004">
    <property type="protein sequence ID" value="KAJ3655481.1"/>
    <property type="molecule type" value="Genomic_DNA"/>
</dbReference>
<protein>
    <submittedName>
        <fullName evidence="1">Uncharacterized protein</fullName>
    </submittedName>
</protein>
<reference evidence="1" key="1">
    <citation type="journal article" date="2023" name="G3 (Bethesda)">
        <title>Whole genome assemblies of Zophobas morio and Tenebrio molitor.</title>
        <authorList>
            <person name="Kaur S."/>
            <person name="Stinson S.A."/>
            <person name="diCenzo G.C."/>
        </authorList>
    </citation>
    <scope>NUCLEOTIDE SEQUENCE</scope>
    <source>
        <strain evidence="1">QUZm001</strain>
    </source>
</reference>
<dbReference type="AlphaFoldDB" id="A0AA38IK55"/>
<dbReference type="Proteomes" id="UP001168821">
    <property type="component" value="Unassembled WGS sequence"/>
</dbReference>
<organism evidence="1 2">
    <name type="scientific">Zophobas morio</name>
    <dbReference type="NCBI Taxonomy" id="2755281"/>
    <lineage>
        <taxon>Eukaryota</taxon>
        <taxon>Metazoa</taxon>
        <taxon>Ecdysozoa</taxon>
        <taxon>Arthropoda</taxon>
        <taxon>Hexapoda</taxon>
        <taxon>Insecta</taxon>
        <taxon>Pterygota</taxon>
        <taxon>Neoptera</taxon>
        <taxon>Endopterygota</taxon>
        <taxon>Coleoptera</taxon>
        <taxon>Polyphaga</taxon>
        <taxon>Cucujiformia</taxon>
        <taxon>Tenebrionidae</taxon>
        <taxon>Zophobas</taxon>
    </lineage>
</organism>
<evidence type="ECO:0000313" key="2">
    <source>
        <dbReference type="Proteomes" id="UP001168821"/>
    </source>
</evidence>
<name>A0AA38IK55_9CUCU</name>
<gene>
    <name evidence="1" type="ORF">Zmor_014611</name>
</gene>
<sequence>MYQFLASNGRKLVYGEFFQFRVCRYGNGLRCARTFVSVVHLRDHGIFNLKLRIVAVIGQKEYCKPMNKFWNVTKKSLTSALADLQLKFVSFHTNSTEIGFRLGSYRPQPSRGNLATRDICVLVHREHACREHLFVTILIYST</sequence>
<keyword evidence="2" id="KW-1185">Reference proteome</keyword>
<proteinExistence type="predicted"/>
<comment type="caution">
    <text evidence="1">The sequence shown here is derived from an EMBL/GenBank/DDBJ whole genome shotgun (WGS) entry which is preliminary data.</text>
</comment>
<evidence type="ECO:0000313" key="1">
    <source>
        <dbReference type="EMBL" id="KAJ3655481.1"/>
    </source>
</evidence>
<accession>A0AA38IK55</accession>